<dbReference type="PANTHER" id="PTHR30625:SF3">
    <property type="entry name" value="TOL-PAL SYSTEM PROTEIN TOLQ"/>
    <property type="match status" value="1"/>
</dbReference>
<dbReference type="EMBL" id="DYXT01000013">
    <property type="protein sequence ID" value="HJE38442.1"/>
    <property type="molecule type" value="Genomic_DNA"/>
</dbReference>
<dbReference type="GO" id="GO:0005886">
    <property type="term" value="C:plasma membrane"/>
    <property type="evidence" value="ECO:0007669"/>
    <property type="project" value="UniProtKB-SubCell"/>
</dbReference>
<evidence type="ECO:0000256" key="2">
    <source>
        <dbReference type="ARBA" id="ARBA00022475"/>
    </source>
</evidence>
<evidence type="ECO:0000256" key="4">
    <source>
        <dbReference type="ARBA" id="ARBA00022989"/>
    </source>
</evidence>
<gene>
    <name evidence="8" type="ORF">K8V47_01570</name>
</gene>
<comment type="caution">
    <text evidence="8">The sequence shown here is derived from an EMBL/GenBank/DDBJ whole genome shotgun (WGS) entry which is preliminary data.</text>
</comment>
<protein>
    <submittedName>
        <fullName evidence="8">MotA/TolQ/ExbB proton channel family protein</fullName>
    </submittedName>
</protein>
<dbReference type="Pfam" id="PF01618">
    <property type="entry name" value="MotA_ExbB"/>
    <property type="match status" value="1"/>
</dbReference>
<dbReference type="PANTHER" id="PTHR30625">
    <property type="entry name" value="PROTEIN TOLQ"/>
    <property type="match status" value="1"/>
</dbReference>
<evidence type="ECO:0000313" key="9">
    <source>
        <dbReference type="Proteomes" id="UP000711407"/>
    </source>
</evidence>
<comment type="similarity">
    <text evidence="6">Belongs to the exbB/tolQ family.</text>
</comment>
<feature type="domain" description="MotA/TolQ/ExbB proton channel" evidence="7">
    <location>
        <begin position="93"/>
        <end position="170"/>
    </location>
</feature>
<reference evidence="8" key="2">
    <citation type="submission" date="2021-09" db="EMBL/GenBank/DDBJ databases">
        <authorList>
            <person name="Gilroy R."/>
        </authorList>
    </citation>
    <scope>NUCLEOTIDE SEQUENCE</scope>
    <source>
        <strain evidence="8">4100</strain>
    </source>
</reference>
<dbReference type="InterPro" id="IPR002898">
    <property type="entry name" value="MotA_ExbB_proton_chnl"/>
</dbReference>
<dbReference type="AlphaFoldDB" id="A0A4Q0U7Q5"/>
<evidence type="ECO:0000256" key="5">
    <source>
        <dbReference type="ARBA" id="ARBA00023136"/>
    </source>
</evidence>
<evidence type="ECO:0000256" key="3">
    <source>
        <dbReference type="ARBA" id="ARBA00022692"/>
    </source>
</evidence>
<evidence type="ECO:0000256" key="1">
    <source>
        <dbReference type="ARBA" id="ARBA00004651"/>
    </source>
</evidence>
<comment type="subcellular location">
    <subcellularLocation>
        <location evidence="1">Cell membrane</location>
        <topology evidence="1">Multi-pass membrane protein</topology>
    </subcellularLocation>
    <subcellularLocation>
        <location evidence="6">Membrane</location>
        <topology evidence="6">Multi-pass membrane protein</topology>
    </subcellularLocation>
</comment>
<keyword evidence="3" id="KW-0812">Transmembrane</keyword>
<keyword evidence="5" id="KW-0472">Membrane</keyword>
<keyword evidence="4" id="KW-1133">Transmembrane helix</keyword>
<dbReference type="GO" id="GO:0017038">
    <property type="term" value="P:protein import"/>
    <property type="evidence" value="ECO:0007669"/>
    <property type="project" value="TreeGrafter"/>
</dbReference>
<keyword evidence="6" id="KW-0653">Protein transport</keyword>
<evidence type="ECO:0000313" key="8">
    <source>
        <dbReference type="EMBL" id="HJE38442.1"/>
    </source>
</evidence>
<keyword evidence="6" id="KW-0813">Transport</keyword>
<proteinExistence type="inferred from homology"/>
<dbReference type="Proteomes" id="UP000711407">
    <property type="component" value="Unassembled WGS sequence"/>
</dbReference>
<dbReference type="InterPro" id="IPR050790">
    <property type="entry name" value="ExbB/TolQ_transport"/>
</dbReference>
<accession>A0A4Q0U7Q5</accession>
<reference evidence="8" key="1">
    <citation type="journal article" date="2021" name="PeerJ">
        <title>Extensive microbial diversity within the chicken gut microbiome revealed by metagenomics and culture.</title>
        <authorList>
            <person name="Gilroy R."/>
            <person name="Ravi A."/>
            <person name="Getino M."/>
            <person name="Pursley I."/>
            <person name="Horton D.L."/>
            <person name="Alikhan N.F."/>
            <person name="Baker D."/>
            <person name="Gharbi K."/>
            <person name="Hall N."/>
            <person name="Watson M."/>
            <person name="Adriaenssens E.M."/>
            <person name="Foster-Nyarko E."/>
            <person name="Jarju S."/>
            <person name="Secka A."/>
            <person name="Antonio M."/>
            <person name="Oren A."/>
            <person name="Chaudhuri R.R."/>
            <person name="La Ragione R."/>
            <person name="Hildebrand F."/>
            <person name="Pallen M.J."/>
        </authorList>
    </citation>
    <scope>NUCLEOTIDE SEQUENCE</scope>
    <source>
        <strain evidence="8">4100</strain>
    </source>
</reference>
<sequence>MNVISNILFWISTGLLVPVIVLLIFFFIRALILIGGFMGQYMQTKKTTDILYKDIEKLSPQTLEAFEMKLAGQQPSVLKAFAEKIIANRGDKGKLELMLSEYEIEADKNLATSKVLTKMGPILGLMGTLIPMGPALVGLSTGDISSMAYNMQVAFATTVVGLVVSAIGFLTQMVKQRWAVKNLTILEYLADVVKQQTSKTAES</sequence>
<name>A0A4Q0U7Q5_9BACT</name>
<organism evidence="8 9">
    <name type="scientific">Candidatus Amulumruptor caecigallinarius</name>
    <dbReference type="NCBI Taxonomy" id="2109911"/>
    <lineage>
        <taxon>Bacteria</taxon>
        <taxon>Pseudomonadati</taxon>
        <taxon>Bacteroidota</taxon>
        <taxon>Bacteroidia</taxon>
        <taxon>Bacteroidales</taxon>
        <taxon>Muribaculaceae</taxon>
        <taxon>Candidatus Amulumruptor</taxon>
    </lineage>
</organism>
<keyword evidence="2" id="KW-1003">Cell membrane</keyword>
<evidence type="ECO:0000259" key="7">
    <source>
        <dbReference type="Pfam" id="PF01618"/>
    </source>
</evidence>
<evidence type="ECO:0000256" key="6">
    <source>
        <dbReference type="RuleBase" id="RU004057"/>
    </source>
</evidence>